<proteinExistence type="inferred from homology"/>
<evidence type="ECO:0000259" key="9">
    <source>
        <dbReference type="Pfam" id="PF13087"/>
    </source>
</evidence>
<comment type="caution">
    <text evidence="11">The sequence shown here is derived from an EMBL/GenBank/DDBJ whole genome shotgun (WGS) entry which is preliminary data.</text>
</comment>
<evidence type="ECO:0000256" key="7">
    <source>
        <dbReference type="SAM" id="MobiDB-lite"/>
    </source>
</evidence>
<keyword evidence="2" id="KW-0547">Nucleotide-binding</keyword>
<dbReference type="PANTHER" id="PTHR43788:SF8">
    <property type="entry name" value="DNA-BINDING PROTEIN SMUBP-2"/>
    <property type="match status" value="1"/>
</dbReference>
<evidence type="ECO:0000256" key="6">
    <source>
        <dbReference type="SAM" id="Coils"/>
    </source>
</evidence>
<feature type="coiled-coil region" evidence="6">
    <location>
        <begin position="977"/>
        <end position="1004"/>
    </location>
</feature>
<comment type="similarity">
    <text evidence="1">Belongs to the DNA2/NAM7 helicase family.</text>
</comment>
<feature type="domain" description="Restriction endonuclease type II-like" evidence="10">
    <location>
        <begin position="1378"/>
        <end position="1471"/>
    </location>
</feature>
<dbReference type="Gene3D" id="3.40.50.300">
    <property type="entry name" value="P-loop containing nucleotide triphosphate hydrolases"/>
    <property type="match status" value="3"/>
</dbReference>
<dbReference type="InterPro" id="IPR011335">
    <property type="entry name" value="Restrct_endonuc-II-like"/>
</dbReference>
<dbReference type="PANTHER" id="PTHR43788">
    <property type="entry name" value="DNA2/NAM7 HELICASE FAMILY MEMBER"/>
    <property type="match status" value="1"/>
</dbReference>
<dbReference type="InterPro" id="IPR049468">
    <property type="entry name" value="Restrct_endonuc-II-like_dom"/>
</dbReference>
<evidence type="ECO:0000256" key="3">
    <source>
        <dbReference type="ARBA" id="ARBA00022801"/>
    </source>
</evidence>
<keyword evidence="5" id="KW-0067">ATP-binding</keyword>
<dbReference type="Gene3D" id="3.40.960.10">
    <property type="entry name" value="VSR Endonuclease"/>
    <property type="match status" value="1"/>
</dbReference>
<dbReference type="EMBL" id="JBHSIZ010000044">
    <property type="protein sequence ID" value="MFC4961173.1"/>
    <property type="molecule type" value="Genomic_DNA"/>
</dbReference>
<keyword evidence="3" id="KW-0378">Hydrolase</keyword>
<evidence type="ECO:0000256" key="2">
    <source>
        <dbReference type="ARBA" id="ARBA00022741"/>
    </source>
</evidence>
<gene>
    <name evidence="11" type="ORF">ACFPFX_33280</name>
</gene>
<keyword evidence="6" id="KW-0175">Coiled coil</keyword>
<name>A0ABV9UX56_9ACTN</name>
<keyword evidence="4" id="KW-0347">Helicase</keyword>
<evidence type="ECO:0000313" key="12">
    <source>
        <dbReference type="Proteomes" id="UP001595834"/>
    </source>
</evidence>
<evidence type="ECO:0000259" key="8">
    <source>
        <dbReference type="Pfam" id="PF13086"/>
    </source>
</evidence>
<keyword evidence="12" id="KW-1185">Reference proteome</keyword>
<reference evidence="12" key="1">
    <citation type="journal article" date="2019" name="Int. J. Syst. Evol. Microbiol.">
        <title>The Global Catalogue of Microorganisms (GCM) 10K type strain sequencing project: providing services to taxonomists for standard genome sequencing and annotation.</title>
        <authorList>
            <consortium name="The Broad Institute Genomics Platform"/>
            <consortium name="The Broad Institute Genome Sequencing Center for Infectious Disease"/>
            <person name="Wu L."/>
            <person name="Ma J."/>
        </authorList>
    </citation>
    <scope>NUCLEOTIDE SEQUENCE [LARGE SCALE GENOMIC DNA]</scope>
    <source>
        <strain evidence="12">CCM 7224</strain>
    </source>
</reference>
<evidence type="ECO:0000259" key="10">
    <source>
        <dbReference type="Pfam" id="PF18741"/>
    </source>
</evidence>
<feature type="compositionally biased region" description="Acidic residues" evidence="7">
    <location>
        <begin position="1496"/>
        <end position="1508"/>
    </location>
</feature>
<dbReference type="SUPFAM" id="SSF52980">
    <property type="entry name" value="Restriction endonuclease-like"/>
    <property type="match status" value="1"/>
</dbReference>
<evidence type="ECO:0000256" key="4">
    <source>
        <dbReference type="ARBA" id="ARBA00022806"/>
    </source>
</evidence>
<dbReference type="Pfam" id="PF13086">
    <property type="entry name" value="AAA_11"/>
    <property type="match status" value="1"/>
</dbReference>
<dbReference type="InterPro" id="IPR041679">
    <property type="entry name" value="DNA2/NAM7-like_C"/>
</dbReference>
<feature type="region of interest" description="Disordered" evidence="7">
    <location>
        <begin position="1485"/>
        <end position="1531"/>
    </location>
</feature>
<dbReference type="InterPro" id="IPR041677">
    <property type="entry name" value="DNA2/NAM7_AAA_11"/>
</dbReference>
<dbReference type="Proteomes" id="UP001595834">
    <property type="component" value="Unassembled WGS sequence"/>
</dbReference>
<accession>A0ABV9UX56</accession>
<protein>
    <submittedName>
        <fullName evidence="11">AAA domain-containing protein</fullName>
    </submittedName>
</protein>
<sequence length="1531" mass="169703">MVQQAARADAPATVRQTRNLVEYVREIVRATHKPVRDCEQYPTRLWLSALPPGVVPARQTRSGTLLKVRHLRRDAAPALPEELAGWVSPEAAAKASRQDPPLAATGPGHGWVEDEDGNWVEVTQVALEDAPEVQRAYGPWLTAWRRWASAELAADPYRKLYRKVHGLARTLREEGDAHELVLGVGLLTCGAGNGREPVRRHLLTAPLSVTVDNAKNEIVVSLTRDGGLRLEDTEFLEESDGYSTATLTPLRDRLQTGDLPHPLSPDMEQLLVDWADRALGEHAAVRFDADWDQPEGAREPGFALRPAPAVLLRERGRGALVGFYEKIAERLAEPGSRAPLGLARLIVPPEVQQLPGWSAGYEAAAAPALGPDPLFPLATNAAQRDVLARLQQDTGVVVQGPPGTGKTHTIANLVCALLADGKRVLVTSEKDQALRVLRDKLPPSLRSLCVLQGDPRRGGTEELDRSIRALSRQHTTTTPARLAEEARDLEAQRTQLSARSAVLRAQLRELREVEWREYTDLPEGYQGLLAQIVEAVTAGQELHGWLPPLPEGSSDVAPLDNSEAWRLVSLVERHGAVVLDEHGSLCPDPAQLPTVLQLADAVQTLEAARRARLADAPNPLANDLVARGPEFVASLRTRLREAATALQRAGLDQDVSRWEPQNWRTNALRHGLADQKQGLWDLVRQAGTAAEQVQRLLVDQSHRHVEVPPLEIEDLAAWTTAGQVLWEYLHAGGKLRGWKARRPRRAAQQLLEQCRVDGRRPDSANDIAAILTRLRAERSVVELNRHWVDVGAPPADGPAHVALAELLDRKHDLEAVDLFAQAGAAVHGALLRAQVQATVRTPQDWETLRTALTHAERVLTADAAERILQGMADALPQPGPRGGPELAAAHRAIGARDVAAYEQALAALDAAYLREADRREARKLLGRLAEGHPELARLLTSTPTAPHWALRLPTLSEAWLWRKAQAFTERMHDQGREERLDAELAEIEARLKDVVEQLAASRALGHCLERLTVRQKQALSSYADAMARVGTGTSPSARRHRRSARSAMRDAMGAVPAWVMSVKQVAAALPPEPDSFDVVIVDEASQVGLDGLMLLWLAPRVIVVGDDRQCVPGYLPIDHDRLRRRLDELLPELLDWQRSALDPDGANLYALLRNRYTEVIMLTEHFRCMPEIIQWSSHQFYDKDLVPLRQYGADRLRPLQVVHVPEGLCEGFGDRLVNRLEAERLVAKLKELTQDPTYAKRTFGVIPLRSGASVRLIDDLIDTEIEPAVRDRHRIRVGVATDFQGDERDVMLLATVIDSDHVRKIRGVRDGRRFNVAASRARDQMWLFTSVTTDQLPSDDLRHSLITHMRSPAPVHKAPPELEAVPEQERIDPFDSLFEQRVFRKIRQRGYHVVPQWKVGKKRIDLVVTGEHARLAVECDGSPHHWTPTQIQEDYERERELRRAGWSFWRLRSSAFALASDDALLPLWARLGTMGILPGAIEEAGGETVSPWTPIELDENEPDSEDDAATGKNDDHPTVGGTAGETDETEA</sequence>
<dbReference type="InterPro" id="IPR050534">
    <property type="entry name" value="Coronavir_polyprotein_1ab"/>
</dbReference>
<organism evidence="11 12">
    <name type="scientific">Streptomyces mauvecolor</name>
    <dbReference type="NCBI Taxonomy" id="58345"/>
    <lineage>
        <taxon>Bacteria</taxon>
        <taxon>Bacillati</taxon>
        <taxon>Actinomycetota</taxon>
        <taxon>Actinomycetes</taxon>
        <taxon>Kitasatosporales</taxon>
        <taxon>Streptomycetaceae</taxon>
        <taxon>Streptomyces</taxon>
    </lineage>
</organism>
<dbReference type="Pfam" id="PF18741">
    <property type="entry name" value="MTES_1575"/>
    <property type="match status" value="1"/>
</dbReference>
<dbReference type="InterPro" id="IPR047187">
    <property type="entry name" value="SF1_C_Upf1"/>
</dbReference>
<feature type="domain" description="DNA2/NAM7 helicase-like C-terminal" evidence="9">
    <location>
        <begin position="1152"/>
        <end position="1329"/>
    </location>
</feature>
<evidence type="ECO:0000256" key="5">
    <source>
        <dbReference type="ARBA" id="ARBA00022840"/>
    </source>
</evidence>
<dbReference type="SUPFAM" id="SSF52540">
    <property type="entry name" value="P-loop containing nucleoside triphosphate hydrolases"/>
    <property type="match status" value="1"/>
</dbReference>
<evidence type="ECO:0000256" key="1">
    <source>
        <dbReference type="ARBA" id="ARBA00007913"/>
    </source>
</evidence>
<dbReference type="InterPro" id="IPR027417">
    <property type="entry name" value="P-loop_NTPase"/>
</dbReference>
<dbReference type="Pfam" id="PF13087">
    <property type="entry name" value="AAA_12"/>
    <property type="match status" value="1"/>
</dbReference>
<dbReference type="RefSeq" id="WP_344377196.1">
    <property type="nucleotide sequence ID" value="NZ_BAAASQ010000017.1"/>
</dbReference>
<evidence type="ECO:0000313" key="11">
    <source>
        <dbReference type="EMBL" id="MFC4961173.1"/>
    </source>
</evidence>
<feature type="domain" description="DNA2/NAM7 helicase helicase" evidence="8">
    <location>
        <begin position="379"/>
        <end position="443"/>
    </location>
</feature>
<dbReference type="CDD" id="cd18808">
    <property type="entry name" value="SF1_C_Upf1"/>
    <property type="match status" value="1"/>
</dbReference>